<reference evidence="2 3" key="1">
    <citation type="journal article" date="2012" name="Stand. Genomic Sci.">
        <title>Complete genome sequence of Terriglobus saanensis type strain SP1PR4(T), an Acidobacteria from tundra soil.</title>
        <authorList>
            <person name="Rawat S.R."/>
            <person name="Mannisto M.K."/>
            <person name="Starovoytov V."/>
            <person name="Goodwin L."/>
            <person name="Nolan M."/>
            <person name="Hauser L."/>
            <person name="Land M."/>
            <person name="Davenport K.W."/>
            <person name="Woyke T."/>
            <person name="Haggblom M.M."/>
        </authorList>
    </citation>
    <scope>NUCLEOTIDE SEQUENCE</scope>
    <source>
        <strain evidence="3">ATCC BAA-1853 / DSM 23119 / SP1PR4</strain>
    </source>
</reference>
<dbReference type="Proteomes" id="UP000006844">
    <property type="component" value="Chromosome"/>
</dbReference>
<dbReference type="SMART" id="SM00567">
    <property type="entry name" value="EZ_HEAT"/>
    <property type="match status" value="5"/>
</dbReference>
<dbReference type="GO" id="GO:0016829">
    <property type="term" value="F:lyase activity"/>
    <property type="evidence" value="ECO:0007669"/>
    <property type="project" value="UniProtKB-KW"/>
</dbReference>
<accession>E8V307</accession>
<keyword evidence="2" id="KW-0456">Lyase</keyword>
<dbReference type="GO" id="GO:0016491">
    <property type="term" value="F:oxidoreductase activity"/>
    <property type="evidence" value="ECO:0007669"/>
    <property type="project" value="TreeGrafter"/>
</dbReference>
<protein>
    <submittedName>
        <fullName evidence="2">PBS lyase HEAT domain protein repeat-containing protein</fullName>
    </submittedName>
</protein>
<gene>
    <name evidence="2" type="ordered locus">AciPR4_0447</name>
</gene>
<dbReference type="SUPFAM" id="SSF48371">
    <property type="entry name" value="ARM repeat"/>
    <property type="match status" value="1"/>
</dbReference>
<dbReference type="PANTHER" id="PTHR12697:SF5">
    <property type="entry name" value="DEOXYHYPUSINE HYDROXYLASE"/>
    <property type="match status" value="1"/>
</dbReference>
<organism evidence="2 3">
    <name type="scientific">Terriglobus saanensis (strain ATCC BAA-1853 / DSM 23119 / SP1PR4)</name>
    <dbReference type="NCBI Taxonomy" id="401053"/>
    <lineage>
        <taxon>Bacteria</taxon>
        <taxon>Pseudomonadati</taxon>
        <taxon>Acidobacteriota</taxon>
        <taxon>Terriglobia</taxon>
        <taxon>Terriglobales</taxon>
        <taxon>Acidobacteriaceae</taxon>
        <taxon>Terriglobus</taxon>
    </lineage>
</organism>
<proteinExistence type="predicted"/>
<name>E8V307_TERSS</name>
<dbReference type="Gene3D" id="1.25.10.10">
    <property type="entry name" value="Leucine-rich Repeat Variant"/>
    <property type="match status" value="1"/>
</dbReference>
<keyword evidence="3" id="KW-1185">Reference proteome</keyword>
<dbReference type="AlphaFoldDB" id="E8V307"/>
<evidence type="ECO:0000313" key="2">
    <source>
        <dbReference type="EMBL" id="ADV81282.1"/>
    </source>
</evidence>
<dbReference type="KEGG" id="tsa:AciPR4_0447"/>
<keyword evidence="1" id="KW-0732">Signal</keyword>
<feature type="signal peptide" evidence="1">
    <location>
        <begin position="1"/>
        <end position="23"/>
    </location>
</feature>
<evidence type="ECO:0000256" key="1">
    <source>
        <dbReference type="SAM" id="SignalP"/>
    </source>
</evidence>
<dbReference type="eggNOG" id="COG1413">
    <property type="taxonomic scope" value="Bacteria"/>
</dbReference>
<dbReference type="STRING" id="401053.AciPR4_0447"/>
<dbReference type="InterPro" id="IPR011989">
    <property type="entry name" value="ARM-like"/>
</dbReference>
<feature type="chain" id="PRO_5003232817" evidence="1">
    <location>
        <begin position="24"/>
        <end position="343"/>
    </location>
</feature>
<evidence type="ECO:0000313" key="3">
    <source>
        <dbReference type="Proteomes" id="UP000006844"/>
    </source>
</evidence>
<sequence>MRLISRLSSLLLAITIVATTLHAQQPKLVHAQLTTLAEVHDPALQIEAAKKANTTSWVAWPVKTLDTFNAGWNNDQIVYLESDHHDQSDGFRTQDSTDFAFILVRISDGAVSKIHVESPKRTIDAGDTRVVYLPNAAGDLSVRFFLGLAQEATQKKLRDVSVFALSLHSDPSGLAALASLTKPDKDTFLREKAAFWLANRRGHEGFLILKKLAHDEPDPALREKIAFDLNLCKDPEATTELIKMAHNDEDPKVRKQAQFWMANKAGKAVSADLVNSAENDPNTDVRKSAVFALSRLPGDEAATQLMHVADTSKDPAVRKQAVFWLGQSHDPRALDYLTKLIQK</sequence>
<dbReference type="RefSeq" id="WP_013567015.1">
    <property type="nucleotide sequence ID" value="NC_014963.1"/>
</dbReference>
<dbReference type="PANTHER" id="PTHR12697">
    <property type="entry name" value="PBS LYASE HEAT-LIKE PROTEIN"/>
    <property type="match status" value="1"/>
</dbReference>
<dbReference type="EMBL" id="CP002467">
    <property type="protein sequence ID" value="ADV81282.1"/>
    <property type="molecule type" value="Genomic_DNA"/>
</dbReference>
<dbReference type="Pfam" id="PF13646">
    <property type="entry name" value="HEAT_2"/>
    <property type="match status" value="1"/>
</dbReference>
<dbReference type="InterPro" id="IPR004155">
    <property type="entry name" value="PBS_lyase_HEAT"/>
</dbReference>
<dbReference type="HOGENOM" id="CLU_808741_0_0_0"/>
<dbReference type="InterPro" id="IPR016024">
    <property type="entry name" value="ARM-type_fold"/>
</dbReference>